<comment type="caution">
    <text evidence="1">The sequence shown here is derived from an EMBL/GenBank/DDBJ whole genome shotgun (WGS) entry which is preliminary data.</text>
</comment>
<dbReference type="STRING" id="1798543.A2898_01215"/>
<name>A0A1G2B6C8_9BACT</name>
<dbReference type="EMBL" id="MHKE01000005">
    <property type="protein sequence ID" value="OGY84702.1"/>
    <property type="molecule type" value="Genomic_DNA"/>
</dbReference>
<reference evidence="1 2" key="1">
    <citation type="journal article" date="2016" name="Nat. Commun.">
        <title>Thousands of microbial genomes shed light on interconnected biogeochemical processes in an aquifer system.</title>
        <authorList>
            <person name="Anantharaman K."/>
            <person name="Brown C.T."/>
            <person name="Hug L.A."/>
            <person name="Sharon I."/>
            <person name="Castelle C.J."/>
            <person name="Probst A.J."/>
            <person name="Thomas B.C."/>
            <person name="Singh A."/>
            <person name="Wilkins M.J."/>
            <person name="Karaoz U."/>
            <person name="Brodie E.L."/>
            <person name="Williams K.H."/>
            <person name="Hubbard S.S."/>
            <person name="Banfield J.F."/>
        </authorList>
    </citation>
    <scope>NUCLEOTIDE SEQUENCE [LARGE SCALE GENOMIC DNA]</scope>
</reference>
<evidence type="ECO:0000313" key="1">
    <source>
        <dbReference type="EMBL" id="OGY84702.1"/>
    </source>
</evidence>
<evidence type="ECO:0000313" key="2">
    <source>
        <dbReference type="Proteomes" id="UP000179164"/>
    </source>
</evidence>
<sequence>MSERSGMETLDGKVVAMFPQKGCIAVKLFVGTLVPGAKLDFSKPRTSGSEGDFELQASVVSIEVDRRPVNAICVVRNKDGSKHAEVIFQGSCEPTQHKDRRCGIRLSRGPLPPNNASVLQAN</sequence>
<organism evidence="1 2">
    <name type="scientific">Candidatus Kerfeldbacteria bacterium RIFCSPLOWO2_01_FULL_48_11</name>
    <dbReference type="NCBI Taxonomy" id="1798543"/>
    <lineage>
        <taxon>Bacteria</taxon>
        <taxon>Candidatus Kerfeldiibacteriota</taxon>
    </lineage>
</organism>
<proteinExistence type="predicted"/>
<dbReference type="AlphaFoldDB" id="A0A1G2B6C8"/>
<accession>A0A1G2B6C8</accession>
<dbReference type="Proteomes" id="UP000179164">
    <property type="component" value="Unassembled WGS sequence"/>
</dbReference>
<protein>
    <submittedName>
        <fullName evidence="1">Uncharacterized protein</fullName>
    </submittedName>
</protein>
<gene>
    <name evidence="1" type="ORF">A2898_01215</name>
</gene>